<dbReference type="OrthoDB" id="9793828at2"/>
<sequence>MNEFNRAYTPRTGADSMDMSVDAGLRAFMLGVYQKLALGIALSGAIAFVVGSGLVPGLTQLLLGTPLFYVFQFGPLALIFGSAFLMKNPSPLATGILYWAIVSMLGVCLSIWVLMAMSGNSVTTRGGASMTVNFLIMTKAFLLTASAFGVLSLFGYMTKMNLRPIGIIAVFALWGIIGISLLSFLFPPSGMMEVLIQVGVLGISGVLVAFQTQELKQSYFAFEGDTRSLAVMTNSGALNFFIMFYNMFTILMSLLSRD</sequence>
<protein>
    <recommendedName>
        <fullName evidence="8">Bax inhibitor-1/YccA family protein</fullName>
    </recommendedName>
</protein>
<keyword evidence="2 5" id="KW-0812">Transmembrane</keyword>
<feature type="transmembrane region" description="Helical" evidence="5">
    <location>
        <begin position="97"/>
        <end position="114"/>
    </location>
</feature>
<evidence type="ECO:0000256" key="1">
    <source>
        <dbReference type="ARBA" id="ARBA00004141"/>
    </source>
</evidence>
<evidence type="ECO:0000313" key="7">
    <source>
        <dbReference type="Proteomes" id="UP000024942"/>
    </source>
</evidence>
<dbReference type="eggNOG" id="COG0670">
    <property type="taxonomic scope" value="Bacteria"/>
</dbReference>
<dbReference type="PATRIC" id="fig|1280953.3.peg.2946"/>
<feature type="transmembrane region" description="Helical" evidence="5">
    <location>
        <begin position="134"/>
        <end position="154"/>
    </location>
</feature>
<evidence type="ECO:0008006" key="8">
    <source>
        <dbReference type="Google" id="ProtNLM"/>
    </source>
</evidence>
<dbReference type="STRING" id="1280953.HOC_14648"/>
<dbReference type="EMBL" id="ARYL01000024">
    <property type="protein sequence ID" value="KDA01639.1"/>
    <property type="molecule type" value="Genomic_DNA"/>
</dbReference>
<evidence type="ECO:0000256" key="5">
    <source>
        <dbReference type="SAM" id="Phobius"/>
    </source>
</evidence>
<dbReference type="InterPro" id="IPR006214">
    <property type="entry name" value="Bax_inhibitor_1-related"/>
</dbReference>
<gene>
    <name evidence="6" type="ORF">HOC_14648</name>
</gene>
<comment type="caution">
    <text evidence="6">The sequence shown here is derived from an EMBL/GenBank/DDBJ whole genome shotgun (WGS) entry which is preliminary data.</text>
</comment>
<dbReference type="AlphaFoldDB" id="A0A059G4H9"/>
<evidence type="ECO:0000313" key="6">
    <source>
        <dbReference type="EMBL" id="KDA01639.1"/>
    </source>
</evidence>
<organism evidence="6 7">
    <name type="scientific">Hyphomonas oceanitis SCH89</name>
    <dbReference type="NCBI Taxonomy" id="1280953"/>
    <lineage>
        <taxon>Bacteria</taxon>
        <taxon>Pseudomonadati</taxon>
        <taxon>Pseudomonadota</taxon>
        <taxon>Alphaproteobacteria</taxon>
        <taxon>Hyphomonadales</taxon>
        <taxon>Hyphomonadaceae</taxon>
        <taxon>Hyphomonas</taxon>
    </lineage>
</organism>
<comment type="subcellular location">
    <subcellularLocation>
        <location evidence="1">Membrane</location>
        <topology evidence="1">Multi-pass membrane protein</topology>
    </subcellularLocation>
</comment>
<reference evidence="6 7" key="1">
    <citation type="journal article" date="2014" name="Antonie Van Leeuwenhoek">
        <title>Hyphomonas beringensis sp. nov. and Hyphomonas chukchiensis sp. nov., isolated from surface seawater of the Bering Sea and Chukchi Sea.</title>
        <authorList>
            <person name="Li C."/>
            <person name="Lai Q."/>
            <person name="Li G."/>
            <person name="Dong C."/>
            <person name="Wang J."/>
            <person name="Liao Y."/>
            <person name="Shao Z."/>
        </authorList>
    </citation>
    <scope>NUCLEOTIDE SEQUENCE [LARGE SCALE GENOMIC DNA]</scope>
    <source>
        <strain evidence="6 7">SCH89</strain>
    </source>
</reference>
<keyword evidence="4 5" id="KW-0472">Membrane</keyword>
<dbReference type="Pfam" id="PF01027">
    <property type="entry name" value="Bax1-I"/>
    <property type="match status" value="1"/>
</dbReference>
<feature type="transmembrane region" description="Helical" evidence="5">
    <location>
        <begin position="36"/>
        <end position="55"/>
    </location>
</feature>
<name>A0A059G4H9_9PROT</name>
<feature type="transmembrane region" description="Helical" evidence="5">
    <location>
        <begin position="166"/>
        <end position="186"/>
    </location>
</feature>
<dbReference type="RefSeq" id="WP_035539846.1">
    <property type="nucleotide sequence ID" value="NZ_ARYL01000024.1"/>
</dbReference>
<dbReference type="Proteomes" id="UP000024942">
    <property type="component" value="Unassembled WGS sequence"/>
</dbReference>
<accession>A0A059G4H9</accession>
<feature type="transmembrane region" description="Helical" evidence="5">
    <location>
        <begin position="192"/>
        <end position="210"/>
    </location>
</feature>
<keyword evidence="7" id="KW-1185">Reference proteome</keyword>
<evidence type="ECO:0000256" key="4">
    <source>
        <dbReference type="ARBA" id="ARBA00023136"/>
    </source>
</evidence>
<dbReference type="GO" id="GO:0016020">
    <property type="term" value="C:membrane"/>
    <property type="evidence" value="ECO:0007669"/>
    <property type="project" value="UniProtKB-SubCell"/>
</dbReference>
<keyword evidence="3 5" id="KW-1133">Transmembrane helix</keyword>
<evidence type="ECO:0000256" key="2">
    <source>
        <dbReference type="ARBA" id="ARBA00022692"/>
    </source>
</evidence>
<proteinExistence type="predicted"/>
<feature type="transmembrane region" description="Helical" evidence="5">
    <location>
        <begin position="67"/>
        <end position="85"/>
    </location>
</feature>
<evidence type="ECO:0000256" key="3">
    <source>
        <dbReference type="ARBA" id="ARBA00022989"/>
    </source>
</evidence>
<feature type="transmembrane region" description="Helical" evidence="5">
    <location>
        <begin position="231"/>
        <end position="255"/>
    </location>
</feature>